<dbReference type="AlphaFoldDB" id="A0A9P8FL87"/>
<feature type="non-terminal residue" evidence="14">
    <location>
        <position position="156"/>
    </location>
</feature>
<evidence type="ECO:0000256" key="3">
    <source>
        <dbReference type="ARBA" id="ARBA00011071"/>
    </source>
</evidence>
<comment type="caution">
    <text evidence="13">Lacks conserved residue(s) required for the propagation of feature annotation.</text>
</comment>
<feature type="transmembrane region" description="Helical" evidence="13">
    <location>
        <begin position="15"/>
        <end position="34"/>
    </location>
</feature>
<comment type="function">
    <text evidence="12 13">Mannosyltransferase involved in glycosylphosphatidylinositol-anchor biosynthesis. Transfers the first alpha-1,4-mannose to GlcN-acyl-PI during GPI precursor assembly. Required for cell wall integrity.</text>
</comment>
<dbReference type="Pfam" id="PF05007">
    <property type="entry name" value="Mannosyl_trans"/>
    <property type="match status" value="1"/>
</dbReference>
<evidence type="ECO:0000313" key="15">
    <source>
        <dbReference type="Proteomes" id="UP000729357"/>
    </source>
</evidence>
<evidence type="ECO:0000256" key="11">
    <source>
        <dbReference type="ARBA" id="ARBA00023136"/>
    </source>
</evidence>
<name>A0A9P8FL87_AURME</name>
<evidence type="ECO:0000256" key="4">
    <source>
        <dbReference type="ARBA" id="ARBA00013797"/>
    </source>
</evidence>
<reference evidence="14" key="1">
    <citation type="journal article" date="2021" name="J Fungi (Basel)">
        <title>Virulence traits and population genomics of the black yeast Aureobasidium melanogenum.</title>
        <authorList>
            <person name="Cernosa A."/>
            <person name="Sun X."/>
            <person name="Gostincar C."/>
            <person name="Fang C."/>
            <person name="Gunde-Cimerman N."/>
            <person name="Song Z."/>
        </authorList>
    </citation>
    <scope>NUCLEOTIDE SEQUENCE</scope>
    <source>
        <strain evidence="14">EXF-9298</strain>
    </source>
</reference>
<reference evidence="14" key="2">
    <citation type="submission" date="2021-08" db="EMBL/GenBank/DDBJ databases">
        <authorList>
            <person name="Gostincar C."/>
            <person name="Sun X."/>
            <person name="Song Z."/>
            <person name="Gunde-Cimerman N."/>
        </authorList>
    </citation>
    <scope>NUCLEOTIDE SEQUENCE</scope>
    <source>
        <strain evidence="14">EXF-9298</strain>
    </source>
</reference>
<comment type="subcellular location">
    <subcellularLocation>
        <location evidence="1 13">Endoplasmic reticulum membrane</location>
        <topology evidence="1 13">Multi-pass membrane protein</topology>
    </subcellularLocation>
</comment>
<evidence type="ECO:0000256" key="5">
    <source>
        <dbReference type="ARBA" id="ARBA00022502"/>
    </source>
</evidence>
<dbReference type="PANTHER" id="PTHR12886:SF0">
    <property type="entry name" value="GPI MANNOSYLTRANSFERASE 1"/>
    <property type="match status" value="1"/>
</dbReference>
<keyword evidence="5 13" id="KW-0337">GPI-anchor biosynthesis</keyword>
<dbReference type="Proteomes" id="UP000729357">
    <property type="component" value="Unassembled WGS sequence"/>
</dbReference>
<dbReference type="InterPro" id="IPR007704">
    <property type="entry name" value="PIG-M"/>
</dbReference>
<feature type="transmembrane region" description="Helical" evidence="13">
    <location>
        <begin position="46"/>
        <end position="71"/>
    </location>
</feature>
<evidence type="ECO:0000256" key="7">
    <source>
        <dbReference type="ARBA" id="ARBA00022679"/>
    </source>
</evidence>
<dbReference type="GO" id="GO:0006506">
    <property type="term" value="P:GPI anchor biosynthetic process"/>
    <property type="evidence" value="ECO:0007669"/>
    <property type="project" value="UniProtKB-KW"/>
</dbReference>
<keyword evidence="11 13" id="KW-0472">Membrane</keyword>
<protein>
    <recommendedName>
        <fullName evidence="4 13">GPI mannosyltransferase 1</fullName>
        <ecNumber evidence="13">2.4.1.-</ecNumber>
    </recommendedName>
    <alternativeName>
        <fullName evidence="13">GPI mannosyltransferase I</fullName>
    </alternativeName>
</protein>
<evidence type="ECO:0000256" key="12">
    <source>
        <dbReference type="ARBA" id="ARBA00025399"/>
    </source>
</evidence>
<keyword evidence="9 13" id="KW-0256">Endoplasmic reticulum</keyword>
<evidence type="ECO:0000256" key="6">
    <source>
        <dbReference type="ARBA" id="ARBA00022676"/>
    </source>
</evidence>
<gene>
    <name evidence="14" type="ORF">KCU98_g10502</name>
</gene>
<comment type="caution">
    <text evidence="14">The sequence shown here is derived from an EMBL/GenBank/DDBJ whole genome shotgun (WGS) entry which is preliminary data.</text>
</comment>
<keyword evidence="8 13" id="KW-0812">Transmembrane</keyword>
<evidence type="ECO:0000256" key="8">
    <source>
        <dbReference type="ARBA" id="ARBA00022692"/>
    </source>
</evidence>
<evidence type="ECO:0000256" key="1">
    <source>
        <dbReference type="ARBA" id="ARBA00004477"/>
    </source>
</evidence>
<evidence type="ECO:0000256" key="9">
    <source>
        <dbReference type="ARBA" id="ARBA00022824"/>
    </source>
</evidence>
<feature type="transmembrane region" description="Helical" evidence="13">
    <location>
        <begin position="112"/>
        <end position="136"/>
    </location>
</feature>
<dbReference type="GO" id="GO:1990529">
    <property type="term" value="C:glycosylphosphatidylinositol-mannosyltransferase I complex"/>
    <property type="evidence" value="ECO:0007669"/>
    <property type="project" value="TreeGrafter"/>
</dbReference>
<evidence type="ECO:0000256" key="2">
    <source>
        <dbReference type="ARBA" id="ARBA00004687"/>
    </source>
</evidence>
<proteinExistence type="inferred from homology"/>
<dbReference type="PANTHER" id="PTHR12886">
    <property type="entry name" value="PIG-M MANNOSYLTRANSFERASE"/>
    <property type="match status" value="1"/>
</dbReference>
<keyword evidence="15" id="KW-1185">Reference proteome</keyword>
<dbReference type="GO" id="GO:0005789">
    <property type="term" value="C:endoplasmic reticulum membrane"/>
    <property type="evidence" value="ECO:0007669"/>
    <property type="project" value="UniProtKB-SubCell"/>
</dbReference>
<comment type="similarity">
    <text evidence="3 13">Belongs to the PIGM family.</text>
</comment>
<accession>A0A9P8FL87</accession>
<dbReference type="EMBL" id="JAHFXS010001563">
    <property type="protein sequence ID" value="KAG9976780.1"/>
    <property type="molecule type" value="Genomic_DNA"/>
</dbReference>
<keyword evidence="7 13" id="KW-0808">Transferase</keyword>
<sequence length="156" mass="17232">MKSALSSSSGLGVESLAFFPQLFLSVIAIPLLLAKKDLASTMLAQTFAFVTFNKVCTSQYFLWYMVFLPFYLPNSSLLRRPKLGYSALALWVLGQALWLQQGYELEFLGKSTFVPGLWVASMLFFGINCWILGIVVSDINAQPSSTSVMPPAKKAD</sequence>
<keyword evidence="10 13" id="KW-1133">Transmembrane helix</keyword>
<comment type="pathway">
    <text evidence="2 13">Glycolipid biosynthesis; glycosylphosphatidylinositol-anchor biosynthesis.</text>
</comment>
<dbReference type="GO" id="GO:0051751">
    <property type="term" value="F:alpha-1,4-mannosyltransferase activity"/>
    <property type="evidence" value="ECO:0007669"/>
    <property type="project" value="InterPro"/>
</dbReference>
<evidence type="ECO:0000313" key="14">
    <source>
        <dbReference type="EMBL" id="KAG9976780.1"/>
    </source>
</evidence>
<organism evidence="14 15">
    <name type="scientific">Aureobasidium melanogenum</name>
    <name type="common">Aureobasidium pullulans var. melanogenum</name>
    <dbReference type="NCBI Taxonomy" id="46634"/>
    <lineage>
        <taxon>Eukaryota</taxon>
        <taxon>Fungi</taxon>
        <taxon>Dikarya</taxon>
        <taxon>Ascomycota</taxon>
        <taxon>Pezizomycotina</taxon>
        <taxon>Dothideomycetes</taxon>
        <taxon>Dothideomycetidae</taxon>
        <taxon>Dothideales</taxon>
        <taxon>Saccotheciaceae</taxon>
        <taxon>Aureobasidium</taxon>
    </lineage>
</organism>
<evidence type="ECO:0000256" key="13">
    <source>
        <dbReference type="RuleBase" id="RU365064"/>
    </source>
</evidence>
<feature type="transmembrane region" description="Helical" evidence="13">
    <location>
        <begin position="83"/>
        <end position="100"/>
    </location>
</feature>
<evidence type="ECO:0000256" key="10">
    <source>
        <dbReference type="ARBA" id="ARBA00022989"/>
    </source>
</evidence>
<keyword evidence="6 13" id="KW-0328">Glycosyltransferase</keyword>
<dbReference type="EC" id="2.4.1.-" evidence="13"/>
<dbReference type="GO" id="GO:0004376">
    <property type="term" value="F:GPI mannosyltransferase activity"/>
    <property type="evidence" value="ECO:0007669"/>
    <property type="project" value="InterPro"/>
</dbReference>